<dbReference type="Pfam" id="PF11948">
    <property type="entry name" value="DUF3465"/>
    <property type="match status" value="1"/>
</dbReference>
<evidence type="ECO:0000313" key="2">
    <source>
        <dbReference type="EMBL" id="AWI76315.1"/>
    </source>
</evidence>
<dbReference type="AlphaFoldDB" id="A0A2U8GV43"/>
<evidence type="ECO:0000256" key="1">
    <source>
        <dbReference type="SAM" id="SignalP"/>
    </source>
</evidence>
<sequence>MNKRLRFAIAIALAMLGFGGIQSLTGPLGAAVTAERVQSEDQILASAFSNRQSDLQVQGSGTVLKLLADDNKGSRHQRFILRLDSGQTVLVAHNIDLAPRIDGISVGDRVAFYGEYEWNPQGGVIHWTHDDPAGRHVAGWLRHGGQMYR</sequence>
<name>A0A2U8GV43_9RHOO</name>
<dbReference type="Proteomes" id="UP000244930">
    <property type="component" value="Chromosome"/>
</dbReference>
<evidence type="ECO:0008006" key="4">
    <source>
        <dbReference type="Google" id="ProtNLM"/>
    </source>
</evidence>
<feature type="signal peptide" evidence="1">
    <location>
        <begin position="1"/>
        <end position="23"/>
    </location>
</feature>
<keyword evidence="1" id="KW-0732">Signal</keyword>
<keyword evidence="3" id="KW-1185">Reference proteome</keyword>
<organism evidence="2 3">
    <name type="scientific">Parazoarcus communis</name>
    <dbReference type="NCBI Taxonomy" id="41977"/>
    <lineage>
        <taxon>Bacteria</taxon>
        <taxon>Pseudomonadati</taxon>
        <taxon>Pseudomonadota</taxon>
        <taxon>Betaproteobacteria</taxon>
        <taxon>Rhodocyclales</taxon>
        <taxon>Zoogloeaceae</taxon>
        <taxon>Parazoarcus</taxon>
    </lineage>
</organism>
<dbReference type="RefSeq" id="WP_108950016.1">
    <property type="nucleotide sequence ID" value="NZ_CP022187.1"/>
</dbReference>
<proteinExistence type="predicted"/>
<accession>A0A2U8GV43</accession>
<feature type="chain" id="PRO_5016151531" description="DUF3465 domain-containing protein" evidence="1">
    <location>
        <begin position="24"/>
        <end position="149"/>
    </location>
</feature>
<dbReference type="EMBL" id="CP022187">
    <property type="protein sequence ID" value="AWI76315.1"/>
    <property type="molecule type" value="Genomic_DNA"/>
</dbReference>
<dbReference type="KEGG" id="acom:CEW83_14735"/>
<dbReference type="InterPro" id="IPR021856">
    <property type="entry name" value="DUF3465"/>
</dbReference>
<gene>
    <name evidence="2" type="ORF">CEW83_14735</name>
</gene>
<protein>
    <recommendedName>
        <fullName evidence="4">DUF3465 domain-containing protein</fullName>
    </recommendedName>
</protein>
<evidence type="ECO:0000313" key="3">
    <source>
        <dbReference type="Proteomes" id="UP000244930"/>
    </source>
</evidence>
<reference evidence="2 3" key="1">
    <citation type="submission" date="2017-06" db="EMBL/GenBank/DDBJ databases">
        <title>Azoarcus.</title>
        <authorList>
            <person name="Woo J.-H."/>
            <person name="Kim H.-S."/>
        </authorList>
    </citation>
    <scope>NUCLEOTIDE SEQUENCE [LARGE SCALE GENOMIC DNA]</scope>
    <source>
        <strain evidence="2 3">TSPY31</strain>
    </source>
</reference>